<gene>
    <name evidence="1" type="ORF">Micbo1qcDRAFT_194807</name>
</gene>
<dbReference type="CDD" id="cd00866">
    <property type="entry name" value="PEBP_euk"/>
    <property type="match status" value="1"/>
</dbReference>
<dbReference type="Gene3D" id="3.90.280.10">
    <property type="entry name" value="PEBP-like"/>
    <property type="match status" value="1"/>
</dbReference>
<dbReference type="InParanoid" id="A0A136J3S7"/>
<keyword evidence="2" id="KW-1185">Reference proteome</keyword>
<organism evidence="1 2">
    <name type="scientific">Microdochium bolleyi</name>
    <dbReference type="NCBI Taxonomy" id="196109"/>
    <lineage>
        <taxon>Eukaryota</taxon>
        <taxon>Fungi</taxon>
        <taxon>Dikarya</taxon>
        <taxon>Ascomycota</taxon>
        <taxon>Pezizomycotina</taxon>
        <taxon>Sordariomycetes</taxon>
        <taxon>Xylariomycetidae</taxon>
        <taxon>Xylariales</taxon>
        <taxon>Microdochiaceae</taxon>
        <taxon>Microdochium</taxon>
    </lineage>
</organism>
<dbReference type="GO" id="GO:0030162">
    <property type="term" value="P:regulation of proteolysis"/>
    <property type="evidence" value="ECO:0007669"/>
    <property type="project" value="TreeGrafter"/>
</dbReference>
<dbReference type="GO" id="GO:0005543">
    <property type="term" value="F:phospholipid binding"/>
    <property type="evidence" value="ECO:0007669"/>
    <property type="project" value="TreeGrafter"/>
</dbReference>
<evidence type="ECO:0000313" key="2">
    <source>
        <dbReference type="Proteomes" id="UP000070501"/>
    </source>
</evidence>
<dbReference type="EMBL" id="KQ964249">
    <property type="protein sequence ID" value="KXJ91764.1"/>
    <property type="molecule type" value="Genomic_DNA"/>
</dbReference>
<name>A0A136J3S7_9PEZI</name>
<dbReference type="PANTHER" id="PTHR11362:SF148">
    <property type="entry name" value="CARBOXYPEPTIDASE Y INHIBITOR"/>
    <property type="match status" value="1"/>
</dbReference>
<dbReference type="InterPro" id="IPR035810">
    <property type="entry name" value="PEBP_euk"/>
</dbReference>
<accession>A0A136J3S7</accession>
<protein>
    <submittedName>
        <fullName evidence="1">Phosphatidylethanolamine-binding protein</fullName>
    </submittedName>
</protein>
<dbReference type="SUPFAM" id="SSF49777">
    <property type="entry name" value="PEBP-like"/>
    <property type="match status" value="1"/>
</dbReference>
<dbReference type="Proteomes" id="UP000070501">
    <property type="component" value="Unassembled WGS sequence"/>
</dbReference>
<dbReference type="InterPro" id="IPR008914">
    <property type="entry name" value="PEBP"/>
</dbReference>
<dbReference type="Pfam" id="PF01161">
    <property type="entry name" value="PBP"/>
    <property type="match status" value="1"/>
</dbReference>
<reference evidence="2" key="1">
    <citation type="submission" date="2016-02" db="EMBL/GenBank/DDBJ databases">
        <title>Draft genome sequence of Microdochium bolleyi, a fungal endophyte of beachgrass.</title>
        <authorList>
            <consortium name="DOE Joint Genome Institute"/>
            <person name="David A.S."/>
            <person name="May G."/>
            <person name="Haridas S."/>
            <person name="Lim J."/>
            <person name="Wang M."/>
            <person name="Labutti K."/>
            <person name="Lipzen A."/>
            <person name="Barry K."/>
            <person name="Grigoriev I.V."/>
        </authorList>
    </citation>
    <scope>NUCLEOTIDE SEQUENCE [LARGE SCALE GENOMIC DNA]</scope>
    <source>
        <strain evidence="2">J235TASD1</strain>
    </source>
</reference>
<dbReference type="FunCoup" id="A0A136J3S7">
    <property type="interactions" value="1402"/>
</dbReference>
<dbReference type="GO" id="GO:0030414">
    <property type="term" value="F:peptidase inhibitor activity"/>
    <property type="evidence" value="ECO:0007669"/>
    <property type="project" value="TreeGrafter"/>
</dbReference>
<dbReference type="OrthoDB" id="2506647at2759"/>
<dbReference type="InterPro" id="IPR036610">
    <property type="entry name" value="PEBP-like_sf"/>
</dbReference>
<dbReference type="PANTHER" id="PTHR11362">
    <property type="entry name" value="PHOSPHATIDYLETHANOLAMINE-BINDING PROTEIN"/>
    <property type="match status" value="1"/>
</dbReference>
<evidence type="ECO:0000313" key="1">
    <source>
        <dbReference type="EMBL" id="KXJ91764.1"/>
    </source>
</evidence>
<sequence>MRLFSAWWASGILGATVPGNRPGQSTLGASLDTESDGYLRSIQTRLKEAEVIPTVIDDFVPSLVLHVDWPDHQHASLGNILDPEKLQEQPDIRLYSTSHHAADADKTYVVTITDPDAPSRDDPKWSEFCHFIATGLPSPRLVIEKSLHKDQGHILSTGLTDLVSYKPPGPPPKTGKHRYVILVFAAVNGTTDGLDLTKPSDRKHWGYKHSGHGVRDWAVENKLVPVAANFIFAQNDKHCRQRGLA</sequence>
<dbReference type="AlphaFoldDB" id="A0A136J3S7"/>
<dbReference type="GO" id="GO:0046578">
    <property type="term" value="P:regulation of Ras protein signal transduction"/>
    <property type="evidence" value="ECO:0007669"/>
    <property type="project" value="TreeGrafter"/>
</dbReference>
<proteinExistence type="predicted"/>
<dbReference type="STRING" id="196109.A0A136J3S7"/>